<dbReference type="PROSITE" id="PS51257">
    <property type="entry name" value="PROKAR_LIPOPROTEIN"/>
    <property type="match status" value="1"/>
</dbReference>
<keyword evidence="2" id="KW-0732">Signal</keyword>
<accession>A0A939FE43</accession>
<feature type="region of interest" description="Disordered" evidence="1">
    <location>
        <begin position="63"/>
        <end position="83"/>
    </location>
</feature>
<organism evidence="3 4">
    <name type="scientific">Streptomyces beijiangensis</name>
    <dbReference type="NCBI Taxonomy" id="163361"/>
    <lineage>
        <taxon>Bacteria</taxon>
        <taxon>Bacillati</taxon>
        <taxon>Actinomycetota</taxon>
        <taxon>Actinomycetes</taxon>
        <taxon>Kitasatosporales</taxon>
        <taxon>Streptomycetaceae</taxon>
        <taxon>Streptomyces</taxon>
    </lineage>
</organism>
<comment type="caution">
    <text evidence="3">The sequence shown here is derived from an EMBL/GenBank/DDBJ whole genome shotgun (WGS) entry which is preliminary data.</text>
</comment>
<evidence type="ECO:0000256" key="1">
    <source>
        <dbReference type="SAM" id="MobiDB-lite"/>
    </source>
</evidence>
<feature type="non-terminal residue" evidence="3">
    <location>
        <position position="83"/>
    </location>
</feature>
<evidence type="ECO:0008006" key="5">
    <source>
        <dbReference type="Google" id="ProtNLM"/>
    </source>
</evidence>
<dbReference type="AlphaFoldDB" id="A0A939FE43"/>
<protein>
    <recommendedName>
        <fullName evidence="5">Lipoprotein</fullName>
    </recommendedName>
</protein>
<feature type="chain" id="PRO_5037589907" description="Lipoprotein" evidence="2">
    <location>
        <begin position="25"/>
        <end position="83"/>
    </location>
</feature>
<evidence type="ECO:0000313" key="4">
    <source>
        <dbReference type="Proteomes" id="UP000664167"/>
    </source>
</evidence>
<keyword evidence="4" id="KW-1185">Reference proteome</keyword>
<feature type="signal peptide" evidence="2">
    <location>
        <begin position="1"/>
        <end position="24"/>
    </location>
</feature>
<gene>
    <name evidence="3" type="ORF">J0695_37610</name>
</gene>
<proteinExistence type="predicted"/>
<reference evidence="3" key="1">
    <citation type="submission" date="2021-03" db="EMBL/GenBank/DDBJ databases">
        <title>Streptomyces poriferae sp. nov., a novel marine sponge-derived Actinobacteria species with anti-MRSA activity.</title>
        <authorList>
            <person name="Sandoval-Powers M."/>
            <person name="Kralova S."/>
            <person name="Nguyen G.-S."/>
            <person name="Fawwal D."/>
            <person name="Degnes K."/>
            <person name="Klinkenberg G."/>
            <person name="Sletta H."/>
            <person name="Wentzel A."/>
            <person name="Liles M.R."/>
        </authorList>
    </citation>
    <scope>NUCLEOTIDE SEQUENCE</scope>
    <source>
        <strain evidence="3">DSM 41794</strain>
    </source>
</reference>
<name>A0A939FE43_9ACTN</name>
<dbReference type="EMBL" id="JAFLRJ010000622">
    <property type="protein sequence ID" value="MBO0517435.1"/>
    <property type="molecule type" value="Genomic_DNA"/>
</dbReference>
<sequence length="83" mass="7819">MRRQQLHALLAASAATLCLGGLLAACGGASGSGYVAVGAVGSVPGEDPTKAVPPTGKVVLVPLDGNGAPSGTPKGTDSPAGKP</sequence>
<dbReference type="Proteomes" id="UP000664167">
    <property type="component" value="Unassembled WGS sequence"/>
</dbReference>
<evidence type="ECO:0000313" key="3">
    <source>
        <dbReference type="EMBL" id="MBO0517435.1"/>
    </source>
</evidence>
<evidence type="ECO:0000256" key="2">
    <source>
        <dbReference type="SAM" id="SignalP"/>
    </source>
</evidence>